<dbReference type="GO" id="GO:0002143">
    <property type="term" value="P:tRNA wobble position uridine thiolation"/>
    <property type="evidence" value="ECO:0007669"/>
    <property type="project" value="TreeGrafter"/>
</dbReference>
<feature type="domain" description="tRNA-specific 2-thiouridylase MnmA-like C-terminal" evidence="1">
    <location>
        <begin position="13"/>
        <end position="87"/>
    </location>
</feature>
<evidence type="ECO:0000313" key="3">
    <source>
        <dbReference type="Proteomes" id="UP000697710"/>
    </source>
</evidence>
<dbReference type="Pfam" id="PF20258">
    <property type="entry name" value="tRNA_Me_trans_C"/>
    <property type="match status" value="1"/>
</dbReference>
<dbReference type="PANTHER" id="PTHR11933:SF5">
    <property type="entry name" value="MITOCHONDRIAL TRNA-SPECIFIC 2-THIOURIDYLASE 1"/>
    <property type="match status" value="1"/>
</dbReference>
<comment type="caution">
    <text evidence="2">The sequence shown here is derived from an EMBL/GenBank/DDBJ whole genome shotgun (WGS) entry which is preliminary data.</text>
</comment>
<protein>
    <recommendedName>
        <fullName evidence="1">tRNA-specific 2-thiouridylase MnmA-like C-terminal domain-containing protein</fullName>
    </recommendedName>
</protein>
<name>A0A956M1M5_UNCEI</name>
<proteinExistence type="predicted"/>
<organism evidence="2 3">
    <name type="scientific">Eiseniibacteriota bacterium</name>
    <dbReference type="NCBI Taxonomy" id="2212470"/>
    <lineage>
        <taxon>Bacteria</taxon>
        <taxon>Candidatus Eiseniibacteriota</taxon>
    </lineage>
</organism>
<sequence>MIVGGAQDLFTEQLVAEDLNLFVPPVALTDGPVDVKIRYRHAAAPARVHWLGDGRIHVRFAEPQRAVAPGQSCVVYRDGWVLAGGRIAPQEAFPA</sequence>
<reference evidence="2" key="2">
    <citation type="journal article" date="2021" name="Microbiome">
        <title>Successional dynamics and alternative stable states in a saline activated sludge microbial community over 9 years.</title>
        <authorList>
            <person name="Wang Y."/>
            <person name="Ye J."/>
            <person name="Ju F."/>
            <person name="Liu L."/>
            <person name="Boyd J.A."/>
            <person name="Deng Y."/>
            <person name="Parks D.H."/>
            <person name="Jiang X."/>
            <person name="Yin X."/>
            <person name="Woodcroft B.J."/>
            <person name="Tyson G.W."/>
            <person name="Hugenholtz P."/>
            <person name="Polz M.F."/>
            <person name="Zhang T."/>
        </authorList>
    </citation>
    <scope>NUCLEOTIDE SEQUENCE</scope>
    <source>
        <strain evidence="2">HKST-UBA01</strain>
    </source>
</reference>
<dbReference type="Proteomes" id="UP000697710">
    <property type="component" value="Unassembled WGS sequence"/>
</dbReference>
<gene>
    <name evidence="2" type="ORF">KC729_18230</name>
</gene>
<reference evidence="2" key="1">
    <citation type="submission" date="2020-04" db="EMBL/GenBank/DDBJ databases">
        <authorList>
            <person name="Zhang T."/>
        </authorList>
    </citation>
    <scope>NUCLEOTIDE SEQUENCE</scope>
    <source>
        <strain evidence="2">HKST-UBA01</strain>
    </source>
</reference>
<accession>A0A956M1M5</accession>
<dbReference type="PANTHER" id="PTHR11933">
    <property type="entry name" value="TRNA 5-METHYLAMINOMETHYL-2-THIOURIDYLATE -METHYLTRANSFERASE"/>
    <property type="match status" value="1"/>
</dbReference>
<dbReference type="AlphaFoldDB" id="A0A956M1M5"/>
<evidence type="ECO:0000259" key="1">
    <source>
        <dbReference type="Pfam" id="PF20258"/>
    </source>
</evidence>
<dbReference type="Gene3D" id="2.40.30.10">
    <property type="entry name" value="Translation factors"/>
    <property type="match status" value="1"/>
</dbReference>
<dbReference type="InterPro" id="IPR046885">
    <property type="entry name" value="MnmA-like_C"/>
</dbReference>
<dbReference type="EMBL" id="JAGQHR010000775">
    <property type="protein sequence ID" value="MCA9729630.1"/>
    <property type="molecule type" value="Genomic_DNA"/>
</dbReference>
<evidence type="ECO:0000313" key="2">
    <source>
        <dbReference type="EMBL" id="MCA9729630.1"/>
    </source>
</evidence>